<accession>A0A1L7UIM8</accession>
<evidence type="ECO:0000313" key="2">
    <source>
        <dbReference type="Proteomes" id="UP000184255"/>
    </source>
</evidence>
<reference evidence="2" key="1">
    <citation type="journal article" date="2016" name="Genome Biol. Evol.">
        <title>Comparative 'omics' of the Fusarium fujikuroi species complex highlights differences in genetic potential and metabolite synthesis.</title>
        <authorList>
            <person name="Niehaus E.-M."/>
            <person name="Muensterkoetter M."/>
            <person name="Proctor R.H."/>
            <person name="Brown D.W."/>
            <person name="Sharon A."/>
            <person name="Idan Y."/>
            <person name="Oren-Young L."/>
            <person name="Sieber C.M."/>
            <person name="Novak O."/>
            <person name="Pencik A."/>
            <person name="Tarkowska D."/>
            <person name="Hromadova K."/>
            <person name="Freeman S."/>
            <person name="Maymon M."/>
            <person name="Elazar M."/>
            <person name="Youssef S.A."/>
            <person name="El-Shabrawy E.S.M."/>
            <person name="Shalaby A.B.A."/>
            <person name="Houterman P."/>
            <person name="Brock N.L."/>
            <person name="Burkhardt I."/>
            <person name="Tsavkelova E.A."/>
            <person name="Dickschat J.S."/>
            <person name="Galuszka P."/>
            <person name="Gueldener U."/>
            <person name="Tudzynski B."/>
        </authorList>
    </citation>
    <scope>NUCLEOTIDE SEQUENCE [LARGE SCALE GENOMIC DNA]</scope>
    <source>
        <strain evidence="2">MRC7560</strain>
    </source>
</reference>
<dbReference type="EMBL" id="FCQH01000022">
    <property type="protein sequence ID" value="CVL08253.1"/>
    <property type="molecule type" value="Genomic_DNA"/>
</dbReference>
<sequence>MDAIKFCRFSFKLNKGLNSLEGVAYVFDDGKIVCPPQPSPVITWLAFWNFWPFAPGENNKIQSKFVKGFEISLDFDKPRQSKKQMDCRLIDTCILAELSVRSATQDTEPQIGKREDETSKGTILSSGTRLSATFNSNDLVEESVPVLSFPHRLKPNASPVEPLEGTESLTHSEVISICPGIYSASGSLIKMAKNIRLQILDQNPKQVPNTPLFEFQWTNDQSELAKQLFEHLIQQGTLPSRPYKMAIAMYRQKCGHVTVPPGQVSIILPCVLMREDSTVSMSFLNNKAEGKKWSNREVFILNEDDWLSTCNDLYYLAIHVPI</sequence>
<proteinExistence type="predicted"/>
<dbReference type="VEuPathDB" id="FungiDB:FMAN_14132"/>
<evidence type="ECO:0000313" key="1">
    <source>
        <dbReference type="EMBL" id="CVL08253.1"/>
    </source>
</evidence>
<dbReference type="RefSeq" id="XP_041690995.1">
    <property type="nucleotide sequence ID" value="XM_041825635.1"/>
</dbReference>
<comment type="caution">
    <text evidence="1">The sequence shown here is derived from an EMBL/GenBank/DDBJ whole genome shotgun (WGS) entry which is preliminary data.</text>
</comment>
<dbReference type="GeneID" id="65093381"/>
<organism evidence="1 2">
    <name type="scientific">Fusarium mangiferae</name>
    <name type="common">Mango malformation disease fungus</name>
    <dbReference type="NCBI Taxonomy" id="192010"/>
    <lineage>
        <taxon>Eukaryota</taxon>
        <taxon>Fungi</taxon>
        <taxon>Dikarya</taxon>
        <taxon>Ascomycota</taxon>
        <taxon>Pezizomycotina</taxon>
        <taxon>Sordariomycetes</taxon>
        <taxon>Hypocreomycetidae</taxon>
        <taxon>Hypocreales</taxon>
        <taxon>Nectriaceae</taxon>
        <taxon>Fusarium</taxon>
        <taxon>Fusarium fujikuroi species complex</taxon>
    </lineage>
</organism>
<name>A0A1L7UIM8_FUSMA</name>
<gene>
    <name evidence="1" type="ORF">FMAN_14132</name>
</gene>
<dbReference type="Proteomes" id="UP000184255">
    <property type="component" value="Unassembled WGS sequence"/>
</dbReference>
<protein>
    <submittedName>
        <fullName evidence="1">Uncharacterized protein</fullName>
    </submittedName>
</protein>
<keyword evidence="2" id="KW-1185">Reference proteome</keyword>
<dbReference type="AlphaFoldDB" id="A0A1L7UIM8"/>